<feature type="repeat" description="TPR" evidence="1">
    <location>
        <begin position="531"/>
        <end position="564"/>
    </location>
</feature>
<keyword evidence="1" id="KW-0802">TPR repeat</keyword>
<evidence type="ECO:0000313" key="3">
    <source>
        <dbReference type="Proteomes" id="UP000185596"/>
    </source>
</evidence>
<dbReference type="SMART" id="SM00028">
    <property type="entry name" value="TPR"/>
    <property type="match status" value="7"/>
</dbReference>
<dbReference type="Gene3D" id="1.10.8.430">
    <property type="entry name" value="Helical domain of apoptotic protease-activating factors"/>
    <property type="match status" value="1"/>
</dbReference>
<dbReference type="InterPro" id="IPR011990">
    <property type="entry name" value="TPR-like_helical_dom_sf"/>
</dbReference>
<dbReference type="AlphaFoldDB" id="A0A1Q8C4H8"/>
<accession>A0A1Q8C4H8</accession>
<dbReference type="PROSITE" id="PS50005">
    <property type="entry name" value="TPR"/>
    <property type="match status" value="1"/>
</dbReference>
<dbReference type="PRINTS" id="PR00364">
    <property type="entry name" value="DISEASERSIST"/>
</dbReference>
<dbReference type="EMBL" id="MSIE01000087">
    <property type="protein sequence ID" value="OLF09249.1"/>
    <property type="molecule type" value="Genomic_DNA"/>
</dbReference>
<gene>
    <name evidence="2" type="ORF">BU204_33270</name>
</gene>
<dbReference type="Gene3D" id="3.40.50.300">
    <property type="entry name" value="P-loop containing nucleotide triphosphate hydrolases"/>
    <property type="match status" value="1"/>
</dbReference>
<dbReference type="Proteomes" id="UP000185596">
    <property type="component" value="Unassembled WGS sequence"/>
</dbReference>
<dbReference type="RefSeq" id="WP_075129777.1">
    <property type="nucleotide sequence ID" value="NZ_MSIE01000087.1"/>
</dbReference>
<proteinExistence type="predicted"/>
<dbReference type="STRING" id="1912961.BU204_33270"/>
<sequence length="869" mass="93442">MVADGPADLRGRARDDARVYQAARDVHVHEGQVRALSPIHALPRETTSTFTGRSAELDALFNAALHAAAAGQVIAIHAIDGMAGIGKTALAIHAAHLLEPYFPDGQYFVRLHAHTPGVAPVEPLDALESLLAAQGLSPQEIPGDLDARAAVWRHRLAGRRTLLILDDAAGHQQVEPLLPGSGDCLVLITSRRRLAAIDAVPLPLHILPEAAAVELFASLSGRTNQPGQRDAISAIVRLCGHLPLAISLLASRLRHHPSWTAADLLEELKDTHDRLAHMQAEDVAVAAAFETSYRVLEPGQQQLFRRLGLHPGVDFDAYVAAALGELSLPETRRYLEALYGDHLLDEPVRGRYQMHDLIREYAGSLARETDQLELDRAEERLLDYYQHVAAAAGAHVAQAALDLAPPTPPPLAGVPPISDQESALAWFGVERASLLACVDFAHRGGQHLRVVRLTAAVAALLRFAGPWDEGARLHRLAVAAAATSGKPLAEAGALVNLGVISFLKGDYPSAREALASALAIYRELDDQPGQARALTQLGTFRRLTGDYGEAIEALTRALEIYRALGDQPGQAYALIKLGTARPMVGDYPGASQALTLALRIARKLGHRLAEADALNELGTIRHLLGDYPGATRDLSAGLDIARELTDRFAEAYALNELGLVRQHTGDRVGARAASTGALAIYREIGSLLGEADALIYLGTLDCVERDPGYDERAGAAFARALQICRKLGDRLGQAHASTRHGNLLRLNADHAGAEESLTQALRIYRELNHCRGQAEATSHTAALLADRNDPVAAMDRYRAALSLARLAFSPLEEARALEGLGRCARLLGDDDAAYAHRRAAGAIYRRTGLDSDVTREDHGGDLHQLPHPR</sequence>
<dbReference type="OrthoDB" id="581105at2"/>
<dbReference type="InterPro" id="IPR042197">
    <property type="entry name" value="Apaf_helical"/>
</dbReference>
<name>A0A1Q8C4H8_9PSEU</name>
<evidence type="ECO:0000256" key="1">
    <source>
        <dbReference type="PROSITE-ProRule" id="PRU00339"/>
    </source>
</evidence>
<dbReference type="InterPro" id="IPR019734">
    <property type="entry name" value="TPR_rpt"/>
</dbReference>
<dbReference type="SUPFAM" id="SSF52540">
    <property type="entry name" value="P-loop containing nucleoside triphosphate hydrolases"/>
    <property type="match status" value="1"/>
</dbReference>
<organism evidence="2 3">
    <name type="scientific">Actinophytocola xanthii</name>
    <dbReference type="NCBI Taxonomy" id="1912961"/>
    <lineage>
        <taxon>Bacteria</taxon>
        <taxon>Bacillati</taxon>
        <taxon>Actinomycetota</taxon>
        <taxon>Actinomycetes</taxon>
        <taxon>Pseudonocardiales</taxon>
        <taxon>Pseudonocardiaceae</taxon>
    </lineage>
</organism>
<dbReference type="PANTHER" id="PTHR47691:SF3">
    <property type="entry name" value="HTH-TYPE TRANSCRIPTIONAL REGULATOR RV0890C-RELATED"/>
    <property type="match status" value="1"/>
</dbReference>
<protein>
    <submittedName>
        <fullName evidence="2">Uncharacterized protein</fullName>
    </submittedName>
</protein>
<dbReference type="GO" id="GO:0043531">
    <property type="term" value="F:ADP binding"/>
    <property type="evidence" value="ECO:0007669"/>
    <property type="project" value="InterPro"/>
</dbReference>
<dbReference type="Gene3D" id="1.25.40.10">
    <property type="entry name" value="Tetratricopeptide repeat domain"/>
    <property type="match status" value="2"/>
</dbReference>
<dbReference type="SUPFAM" id="SSF48452">
    <property type="entry name" value="TPR-like"/>
    <property type="match status" value="2"/>
</dbReference>
<dbReference type="Pfam" id="PF13424">
    <property type="entry name" value="TPR_12"/>
    <property type="match status" value="1"/>
</dbReference>
<keyword evidence="3" id="KW-1185">Reference proteome</keyword>
<comment type="caution">
    <text evidence="2">The sequence shown here is derived from an EMBL/GenBank/DDBJ whole genome shotgun (WGS) entry which is preliminary data.</text>
</comment>
<dbReference type="PANTHER" id="PTHR47691">
    <property type="entry name" value="REGULATOR-RELATED"/>
    <property type="match status" value="1"/>
</dbReference>
<evidence type="ECO:0000313" key="2">
    <source>
        <dbReference type="EMBL" id="OLF09249.1"/>
    </source>
</evidence>
<dbReference type="InterPro" id="IPR027417">
    <property type="entry name" value="P-loop_NTPase"/>
</dbReference>
<reference evidence="2 3" key="1">
    <citation type="submission" date="2016-12" db="EMBL/GenBank/DDBJ databases">
        <title>The draft genome sequence of Actinophytocola sp. 11-183.</title>
        <authorList>
            <person name="Wang W."/>
            <person name="Yuan L."/>
        </authorList>
    </citation>
    <scope>NUCLEOTIDE SEQUENCE [LARGE SCALE GENOMIC DNA]</scope>
    <source>
        <strain evidence="2 3">11-183</strain>
    </source>
</reference>